<evidence type="ECO:0000256" key="6">
    <source>
        <dbReference type="ARBA" id="ARBA00022847"/>
    </source>
</evidence>
<keyword evidence="6 9" id="KW-0769">Symport</keyword>
<dbReference type="AlphaFoldDB" id="D5UBK7"/>
<evidence type="ECO:0000256" key="9">
    <source>
        <dbReference type="RuleBase" id="RU363064"/>
    </source>
</evidence>
<evidence type="ECO:0000256" key="3">
    <source>
        <dbReference type="ARBA" id="ARBA00022448"/>
    </source>
</evidence>
<feature type="transmembrane region" description="Helical" evidence="9">
    <location>
        <begin position="95"/>
        <end position="120"/>
    </location>
</feature>
<sequence>MDLQVGIDWLTNALYSYWLVYVLVGVGLWFTVRTGCVQVRLFPAMVRQIASSREDAAGGISSFQAFTVGLASRVGTGNIAGVAVALTLGGPGAVFWMWVVAAVGMATALVEATLAQVFKVRVDDGSYRGGPAYYIHRGLRSYRWGAVFAVLLVFTFGFAFNMVQANTIADTLASNHDVAVQWSAVGLMVLAAPVLFGGVRRVARVAEVLLPIMAGAYLLLAIVIVALNLAALPDVVSQILRGAFGLDSALAGTAGGILAAVLNGTKRGLFSNEAGMGSAPNTAATATVSHPVKQGLIQSLGVFVDTMLVCSATAFIVLSAGPEVYVPGRTGADAGAALTSAAVAHELGMWTTWPMTLLVFTFAFSSVLGNYSYAEINLTYLGVRGRALTALRTLVLAAVGIGALLALATVWAVADIAMALMATVNLVAILLLSRWATGALADYRTAQREGRDGRFVGHGNPLLPGDVPGDVWAPGARDEEPAPA</sequence>
<dbReference type="HOGENOM" id="CLU_024867_0_1_11"/>
<accession>D5UBK7</accession>
<dbReference type="eggNOG" id="COG1115">
    <property type="taxonomic scope" value="Bacteria"/>
</dbReference>
<feature type="transmembrane region" description="Helical" evidence="9">
    <location>
        <begin position="18"/>
        <end position="42"/>
    </location>
</feature>
<comment type="similarity">
    <text evidence="2 9">Belongs to the alanine or glycine:cation symporter (AGCS) (TC 2.A.25) family.</text>
</comment>
<dbReference type="KEGG" id="cfl:Cfla_1200"/>
<keyword evidence="4 9" id="KW-1003">Cell membrane</keyword>
<dbReference type="EMBL" id="CP001964">
    <property type="protein sequence ID" value="ADG74102.1"/>
    <property type="molecule type" value="Genomic_DNA"/>
</dbReference>
<feature type="transmembrane region" description="Helical" evidence="9">
    <location>
        <begin position="394"/>
        <end position="414"/>
    </location>
</feature>
<dbReference type="PANTHER" id="PTHR30330">
    <property type="entry name" value="AGSS FAMILY TRANSPORTER, SODIUM-ALANINE"/>
    <property type="match status" value="1"/>
</dbReference>
<dbReference type="PROSITE" id="PS00873">
    <property type="entry name" value="NA_ALANINE_SYMP"/>
    <property type="match status" value="1"/>
</dbReference>
<comment type="subcellular location">
    <subcellularLocation>
        <location evidence="1 9">Cell membrane</location>
        <topology evidence="1 9">Multi-pass membrane protein</topology>
    </subcellularLocation>
</comment>
<organism evidence="11 12">
    <name type="scientific">Cellulomonas flavigena (strain ATCC 482 / DSM 20109 / BCRC 11376 / JCM 18109 / NBRC 3775 / NCIMB 8073 / NRS 134)</name>
    <dbReference type="NCBI Taxonomy" id="446466"/>
    <lineage>
        <taxon>Bacteria</taxon>
        <taxon>Bacillati</taxon>
        <taxon>Actinomycetota</taxon>
        <taxon>Actinomycetes</taxon>
        <taxon>Micrococcales</taxon>
        <taxon>Cellulomonadaceae</taxon>
        <taxon>Cellulomonas</taxon>
    </lineage>
</organism>
<dbReference type="RefSeq" id="WP_013116436.1">
    <property type="nucleotide sequence ID" value="NC_014151.1"/>
</dbReference>
<evidence type="ECO:0000313" key="12">
    <source>
        <dbReference type="Proteomes" id="UP000000849"/>
    </source>
</evidence>
<feature type="transmembrane region" description="Helical" evidence="9">
    <location>
        <begin position="63"/>
        <end position="89"/>
    </location>
</feature>
<feature type="transmembrane region" description="Helical" evidence="9">
    <location>
        <begin position="208"/>
        <end position="231"/>
    </location>
</feature>
<feature type="transmembrane region" description="Helical" evidence="9">
    <location>
        <begin position="353"/>
        <end position="373"/>
    </location>
</feature>
<evidence type="ECO:0000313" key="11">
    <source>
        <dbReference type="EMBL" id="ADG74102.1"/>
    </source>
</evidence>
<evidence type="ECO:0000256" key="4">
    <source>
        <dbReference type="ARBA" id="ARBA00022475"/>
    </source>
</evidence>
<keyword evidence="8 9" id="KW-0472">Membrane</keyword>
<keyword evidence="3 9" id="KW-0813">Transport</keyword>
<keyword evidence="12" id="KW-1185">Reference proteome</keyword>
<protein>
    <submittedName>
        <fullName evidence="11">Amino acid carrier protein</fullName>
    </submittedName>
</protein>
<evidence type="ECO:0000256" key="8">
    <source>
        <dbReference type="ARBA" id="ARBA00023136"/>
    </source>
</evidence>
<dbReference type="PRINTS" id="PR00175">
    <property type="entry name" value="NAALASMPORT"/>
</dbReference>
<dbReference type="FunFam" id="1.20.1740.10:FF:000004">
    <property type="entry name" value="Sodium:alanine symporter family protein"/>
    <property type="match status" value="1"/>
</dbReference>
<feature type="transmembrane region" description="Helical" evidence="9">
    <location>
        <begin position="141"/>
        <end position="159"/>
    </location>
</feature>
<dbReference type="Proteomes" id="UP000000849">
    <property type="component" value="Chromosome"/>
</dbReference>
<evidence type="ECO:0000256" key="5">
    <source>
        <dbReference type="ARBA" id="ARBA00022692"/>
    </source>
</evidence>
<dbReference type="Gene3D" id="1.20.1740.10">
    <property type="entry name" value="Amino acid/polyamine transporter I"/>
    <property type="match status" value="1"/>
</dbReference>
<dbReference type="OrthoDB" id="9806926at2"/>
<evidence type="ECO:0000256" key="10">
    <source>
        <dbReference type="SAM" id="MobiDB-lite"/>
    </source>
</evidence>
<dbReference type="STRING" id="446466.Cfla_1200"/>
<gene>
    <name evidence="11" type="ordered locus">Cfla_1200</name>
</gene>
<dbReference type="NCBIfam" id="TIGR00835">
    <property type="entry name" value="agcS"/>
    <property type="match status" value="1"/>
</dbReference>
<reference evidence="11 12" key="1">
    <citation type="journal article" date="2010" name="Stand. Genomic Sci.">
        <title>Complete genome sequence of Cellulomonas flavigena type strain (134).</title>
        <authorList>
            <person name="Abt B."/>
            <person name="Foster B."/>
            <person name="Lapidus A."/>
            <person name="Clum A."/>
            <person name="Sun H."/>
            <person name="Pukall R."/>
            <person name="Lucas S."/>
            <person name="Glavina Del Rio T."/>
            <person name="Nolan M."/>
            <person name="Tice H."/>
            <person name="Cheng J.F."/>
            <person name="Pitluck S."/>
            <person name="Liolios K."/>
            <person name="Ivanova N."/>
            <person name="Mavromatis K."/>
            <person name="Ovchinnikova G."/>
            <person name="Pati A."/>
            <person name="Goodwin L."/>
            <person name="Chen A."/>
            <person name="Palaniappan K."/>
            <person name="Land M."/>
            <person name="Hauser L."/>
            <person name="Chang Y.J."/>
            <person name="Jeffries C.D."/>
            <person name="Rohde M."/>
            <person name="Goker M."/>
            <person name="Woyke T."/>
            <person name="Bristow J."/>
            <person name="Eisen J.A."/>
            <person name="Markowitz V."/>
            <person name="Hugenholtz P."/>
            <person name="Kyrpides N.C."/>
            <person name="Klenk H.P."/>
        </authorList>
    </citation>
    <scope>NUCLEOTIDE SEQUENCE [LARGE SCALE GENOMIC DNA]</scope>
    <source>
        <strain evidence="12">ATCC 482 / DSM 20109 / BCRC 11376 / JCM 18109 / NBRC 3775 / NCIMB 8073 / NRS 134</strain>
    </source>
</reference>
<feature type="transmembrane region" description="Helical" evidence="9">
    <location>
        <begin position="420"/>
        <end position="441"/>
    </location>
</feature>
<evidence type="ECO:0000256" key="7">
    <source>
        <dbReference type="ARBA" id="ARBA00022989"/>
    </source>
</evidence>
<dbReference type="PANTHER" id="PTHR30330:SF1">
    <property type="entry name" value="AMINO-ACID CARRIER PROTEIN ALST"/>
    <property type="match status" value="1"/>
</dbReference>
<name>D5UBK7_CELFN</name>
<feature type="transmembrane region" description="Helical" evidence="9">
    <location>
        <begin position="179"/>
        <end position="196"/>
    </location>
</feature>
<dbReference type="GO" id="GO:0005886">
    <property type="term" value="C:plasma membrane"/>
    <property type="evidence" value="ECO:0007669"/>
    <property type="project" value="UniProtKB-SubCell"/>
</dbReference>
<feature type="transmembrane region" description="Helical" evidence="9">
    <location>
        <begin position="243"/>
        <end position="262"/>
    </location>
</feature>
<evidence type="ECO:0000256" key="2">
    <source>
        <dbReference type="ARBA" id="ARBA00009261"/>
    </source>
</evidence>
<keyword evidence="5 9" id="KW-0812">Transmembrane</keyword>
<dbReference type="GO" id="GO:0005283">
    <property type="term" value="F:amino acid:sodium symporter activity"/>
    <property type="evidence" value="ECO:0007669"/>
    <property type="project" value="InterPro"/>
</dbReference>
<keyword evidence="7 9" id="KW-1133">Transmembrane helix</keyword>
<feature type="region of interest" description="Disordered" evidence="10">
    <location>
        <begin position="452"/>
        <end position="484"/>
    </location>
</feature>
<proteinExistence type="inferred from homology"/>
<feature type="transmembrane region" description="Helical" evidence="9">
    <location>
        <begin position="300"/>
        <end position="320"/>
    </location>
</feature>
<dbReference type="Pfam" id="PF01235">
    <property type="entry name" value="Na_Ala_symp"/>
    <property type="match status" value="1"/>
</dbReference>
<evidence type="ECO:0000256" key="1">
    <source>
        <dbReference type="ARBA" id="ARBA00004651"/>
    </source>
</evidence>
<dbReference type="InterPro" id="IPR001463">
    <property type="entry name" value="Na/Ala_symport"/>
</dbReference>